<protein>
    <submittedName>
        <fullName evidence="1">Uncharacterized protein</fullName>
    </submittedName>
</protein>
<accession>A0A2P2PNT3</accession>
<sequence>MEIAQSSCKIQCHLNNHFESQFSSPILYEVRFQSTARTVFNNDTAKITWNANLTILCLYA</sequence>
<reference evidence="1" key="1">
    <citation type="submission" date="2018-02" db="EMBL/GenBank/DDBJ databases">
        <title>Rhizophora mucronata_Transcriptome.</title>
        <authorList>
            <person name="Meera S.P."/>
            <person name="Sreeshan A."/>
            <person name="Augustine A."/>
        </authorList>
    </citation>
    <scope>NUCLEOTIDE SEQUENCE</scope>
    <source>
        <tissue evidence="1">Leaf</tissue>
    </source>
</reference>
<dbReference type="EMBL" id="GGEC01075880">
    <property type="protein sequence ID" value="MBX56364.1"/>
    <property type="molecule type" value="Transcribed_RNA"/>
</dbReference>
<organism evidence="1">
    <name type="scientific">Rhizophora mucronata</name>
    <name type="common">Asiatic mangrove</name>
    <dbReference type="NCBI Taxonomy" id="61149"/>
    <lineage>
        <taxon>Eukaryota</taxon>
        <taxon>Viridiplantae</taxon>
        <taxon>Streptophyta</taxon>
        <taxon>Embryophyta</taxon>
        <taxon>Tracheophyta</taxon>
        <taxon>Spermatophyta</taxon>
        <taxon>Magnoliopsida</taxon>
        <taxon>eudicotyledons</taxon>
        <taxon>Gunneridae</taxon>
        <taxon>Pentapetalae</taxon>
        <taxon>rosids</taxon>
        <taxon>fabids</taxon>
        <taxon>Malpighiales</taxon>
        <taxon>Rhizophoraceae</taxon>
        <taxon>Rhizophora</taxon>
    </lineage>
</organism>
<evidence type="ECO:0000313" key="1">
    <source>
        <dbReference type="EMBL" id="MBX56364.1"/>
    </source>
</evidence>
<name>A0A2P2PNT3_RHIMU</name>
<dbReference type="AlphaFoldDB" id="A0A2P2PNT3"/>
<proteinExistence type="predicted"/>